<feature type="transmembrane region" description="Helical" evidence="1">
    <location>
        <begin position="24"/>
        <end position="43"/>
    </location>
</feature>
<keyword evidence="3" id="KW-1185">Reference proteome</keyword>
<name>A0ABP6N4J9_9ACTN</name>
<proteinExistence type="predicted"/>
<protein>
    <submittedName>
        <fullName evidence="2">Uncharacterized protein</fullName>
    </submittedName>
</protein>
<organism evidence="2 3">
    <name type="scientific">Planomonospora alba</name>
    <dbReference type="NCBI Taxonomy" id="161354"/>
    <lineage>
        <taxon>Bacteria</taxon>
        <taxon>Bacillati</taxon>
        <taxon>Actinomycetota</taxon>
        <taxon>Actinomycetes</taxon>
        <taxon>Streptosporangiales</taxon>
        <taxon>Streptosporangiaceae</taxon>
        <taxon>Planomonospora</taxon>
    </lineage>
</organism>
<accession>A0ABP6N4J9</accession>
<reference evidence="3" key="1">
    <citation type="journal article" date="2019" name="Int. J. Syst. Evol. Microbiol.">
        <title>The Global Catalogue of Microorganisms (GCM) 10K type strain sequencing project: providing services to taxonomists for standard genome sequencing and annotation.</title>
        <authorList>
            <consortium name="The Broad Institute Genomics Platform"/>
            <consortium name="The Broad Institute Genome Sequencing Center for Infectious Disease"/>
            <person name="Wu L."/>
            <person name="Ma J."/>
        </authorList>
    </citation>
    <scope>NUCLEOTIDE SEQUENCE [LARGE SCALE GENOMIC DNA]</scope>
    <source>
        <strain evidence="3">JCM 9373</strain>
    </source>
</reference>
<evidence type="ECO:0000313" key="3">
    <source>
        <dbReference type="Proteomes" id="UP001500320"/>
    </source>
</evidence>
<keyword evidence="1" id="KW-0812">Transmembrane</keyword>
<keyword evidence="1" id="KW-1133">Transmembrane helix</keyword>
<evidence type="ECO:0000313" key="2">
    <source>
        <dbReference type="EMBL" id="GAA3136278.1"/>
    </source>
</evidence>
<feature type="transmembrane region" description="Helical" evidence="1">
    <location>
        <begin position="49"/>
        <end position="68"/>
    </location>
</feature>
<keyword evidence="1" id="KW-0472">Membrane</keyword>
<gene>
    <name evidence="2" type="ORF">GCM10010466_28840</name>
</gene>
<evidence type="ECO:0000256" key="1">
    <source>
        <dbReference type="SAM" id="Phobius"/>
    </source>
</evidence>
<dbReference type="EMBL" id="BAAAUT010000020">
    <property type="protein sequence ID" value="GAA3136278.1"/>
    <property type="molecule type" value="Genomic_DNA"/>
</dbReference>
<dbReference type="RefSeq" id="WP_344859651.1">
    <property type="nucleotide sequence ID" value="NZ_BAAAUT010000020.1"/>
</dbReference>
<dbReference type="Proteomes" id="UP001500320">
    <property type="component" value="Unassembled WGS sequence"/>
</dbReference>
<comment type="caution">
    <text evidence="2">The sequence shown here is derived from an EMBL/GenBank/DDBJ whole genome shotgun (WGS) entry which is preliminary data.</text>
</comment>
<sequence length="74" mass="8220">MRPETRPEARSEQDRPSRWHRTDWMALLSGLLFVTVGILYLSVPDLHPGVMLPVVLGGLACAGLIAVLSRAIRR</sequence>